<dbReference type="InterPro" id="IPR043502">
    <property type="entry name" value="DNA/RNA_pol_sf"/>
</dbReference>
<protein>
    <submittedName>
        <fullName evidence="2">Integrase core domain protein</fullName>
    </submittedName>
</protein>
<dbReference type="CDD" id="cd09272">
    <property type="entry name" value="RNase_HI_RT_Ty1"/>
    <property type="match status" value="1"/>
</dbReference>
<dbReference type="PANTHER" id="PTHR11439:SF483">
    <property type="entry name" value="PEPTIDE SYNTHASE GLIP-LIKE, PUTATIVE (AFU_ORTHOLOGUE AFUA_3G12920)-RELATED"/>
    <property type="match status" value="1"/>
</dbReference>
<dbReference type="SUPFAM" id="SSF56672">
    <property type="entry name" value="DNA/RNA polymerases"/>
    <property type="match status" value="1"/>
</dbReference>
<dbReference type="GO" id="GO:0071897">
    <property type="term" value="P:DNA biosynthetic process"/>
    <property type="evidence" value="ECO:0007669"/>
    <property type="project" value="UniProtKB-ARBA"/>
</dbReference>
<dbReference type="STRING" id="67767.A0A0J7KMA5"/>
<accession>A0A0J7KMA5</accession>
<dbReference type="PaxDb" id="67767-A0A0J7KMA5"/>
<organism evidence="2 3">
    <name type="scientific">Lasius niger</name>
    <name type="common">Black garden ant</name>
    <dbReference type="NCBI Taxonomy" id="67767"/>
    <lineage>
        <taxon>Eukaryota</taxon>
        <taxon>Metazoa</taxon>
        <taxon>Ecdysozoa</taxon>
        <taxon>Arthropoda</taxon>
        <taxon>Hexapoda</taxon>
        <taxon>Insecta</taxon>
        <taxon>Pterygota</taxon>
        <taxon>Neoptera</taxon>
        <taxon>Endopterygota</taxon>
        <taxon>Hymenoptera</taxon>
        <taxon>Apocrita</taxon>
        <taxon>Aculeata</taxon>
        <taxon>Formicoidea</taxon>
        <taxon>Formicidae</taxon>
        <taxon>Formicinae</taxon>
        <taxon>Lasius</taxon>
        <taxon>Lasius</taxon>
    </lineage>
</organism>
<dbReference type="PANTHER" id="PTHR11439">
    <property type="entry name" value="GAG-POL-RELATED RETROTRANSPOSON"/>
    <property type="match status" value="1"/>
</dbReference>
<evidence type="ECO:0000313" key="2">
    <source>
        <dbReference type="EMBL" id="KMQ91366.1"/>
    </source>
</evidence>
<evidence type="ECO:0000313" key="3">
    <source>
        <dbReference type="Proteomes" id="UP000036403"/>
    </source>
</evidence>
<sequence>MEINRNKKTGDITIKQEQYIKRVLEKFRMTESKAVTTPAVAKEYLENAQEEQFSEKSSTEFRSAVGSLMFTAVATRPDIMFAVSSVSRFMAKPTAGAWQQIKRILRYLKGTTSMGITYRANGNQELIAYSDADYANCVQTRKSTSGLVLILANGPVVWTSQQQQIVARSTTEAEYVAAAEATKQVLWLRNLLKSIDIDQSTTTLYVDNQGALKIVENQEHHRRTKHIDVRYHLIRDHTMKKDITVDYVPSEEQLADILTKRLPRDTFTRLRSQLGMT</sequence>
<comment type="caution">
    <text evidence="2">The sequence shown here is derived from an EMBL/GenBank/DDBJ whole genome shotgun (WGS) entry which is preliminary data.</text>
</comment>
<gene>
    <name evidence="1" type="ORF">RF55_16414</name>
    <name evidence="2" type="ORF">RF55_8782</name>
</gene>
<dbReference type="AlphaFoldDB" id="A0A0J7KMA5"/>
<dbReference type="OrthoDB" id="8188638at2759"/>
<proteinExistence type="predicted"/>
<dbReference type="Proteomes" id="UP000036403">
    <property type="component" value="Unassembled WGS sequence"/>
</dbReference>
<keyword evidence="3" id="KW-1185">Reference proteome</keyword>
<dbReference type="EMBL" id="LBMM01005619">
    <property type="protein sequence ID" value="KMQ91366.1"/>
    <property type="molecule type" value="Genomic_DNA"/>
</dbReference>
<reference evidence="2 3" key="1">
    <citation type="submission" date="2015-04" db="EMBL/GenBank/DDBJ databases">
        <title>Lasius niger genome sequencing.</title>
        <authorList>
            <person name="Konorov E.A."/>
            <person name="Nikitin M.A."/>
            <person name="Kirill M.V."/>
            <person name="Chang P."/>
        </authorList>
    </citation>
    <scope>NUCLEOTIDE SEQUENCE [LARGE SCALE GENOMIC DNA]</scope>
    <source>
        <tissue evidence="2">Whole</tissue>
    </source>
</reference>
<name>A0A0J7KMA5_LASNI</name>
<evidence type="ECO:0000313" key="1">
    <source>
        <dbReference type="EMBL" id="KMQ85184.1"/>
    </source>
</evidence>
<dbReference type="EMBL" id="LBMM01014433">
    <property type="protein sequence ID" value="KMQ85184.1"/>
    <property type="molecule type" value="Genomic_DNA"/>
</dbReference>